<feature type="domain" description="Solute-binding protein family 3/N-terminal" evidence="8">
    <location>
        <begin position="51"/>
        <end position="292"/>
    </location>
</feature>
<comment type="subcellular location">
    <subcellularLocation>
        <location evidence="1">Cell outer membrane</location>
        <topology evidence="1">Peripheral membrane protein</topology>
    </subcellularLocation>
</comment>
<keyword evidence="5" id="KW-0472">Membrane</keyword>
<dbReference type="PANTHER" id="PTHR35936">
    <property type="entry name" value="MEMBRANE-BOUND LYTIC MUREIN TRANSGLYCOSYLASE F"/>
    <property type="match status" value="1"/>
</dbReference>
<feature type="chain" id="PRO_5012048683" evidence="7">
    <location>
        <begin position="24"/>
        <end position="502"/>
    </location>
</feature>
<dbReference type="InterPro" id="IPR008258">
    <property type="entry name" value="Transglycosylase_SLT_dom_1"/>
</dbReference>
<dbReference type="SMART" id="SM00062">
    <property type="entry name" value="PBPb"/>
    <property type="match status" value="1"/>
</dbReference>
<dbReference type="AlphaFoldDB" id="A0A1N6FIR4"/>
<dbReference type="STRING" id="364032.SAMN05443662_1095"/>
<dbReference type="CDD" id="cd13403">
    <property type="entry name" value="MLTF-like"/>
    <property type="match status" value="1"/>
</dbReference>
<evidence type="ECO:0000256" key="5">
    <source>
        <dbReference type="ARBA" id="ARBA00023237"/>
    </source>
</evidence>
<evidence type="ECO:0000313" key="9">
    <source>
        <dbReference type="EMBL" id="SIN95142.1"/>
    </source>
</evidence>
<evidence type="ECO:0000256" key="1">
    <source>
        <dbReference type="ARBA" id="ARBA00004339"/>
    </source>
</evidence>
<dbReference type="GO" id="GO:0008933">
    <property type="term" value="F:peptidoglycan lytic transglycosylase activity"/>
    <property type="evidence" value="ECO:0007669"/>
    <property type="project" value="InterPro"/>
</dbReference>
<dbReference type="InterPro" id="IPR023346">
    <property type="entry name" value="Lysozyme-like_dom_sf"/>
</dbReference>
<dbReference type="PANTHER" id="PTHR35936:SF32">
    <property type="entry name" value="MEMBRANE-BOUND LYTIC MUREIN TRANSGLYCOSYLASE F"/>
    <property type="match status" value="1"/>
</dbReference>
<sequence>MNFRKWRWLFACLLSGWLAGGLAQEDEAYSFNGRLLLPFQGDLPEMQQRRLIRVLVNPSRTNFFFEGDRIRGIEHELLSRYEQFLNRGPRKQRYRIHLIYLPTPFSVVLDGVITGKGDIGAAGLTITPERANLVAFTKPYLTGINEVLVTAADVPQPRRLEDLSNKVVVVVRHSSYAAHLQLFNLALGQAGLQPMEVVQADPTLEAEDILELVNEGLVDYTVVDSHIAALWEKVLPNIRVHENFVFHYGGEIGWAVRKTNPKLLRSLNDFIERYARPGKLLSNILYKRYFENTRWLNQDFTQSARKGFRCYKPWLHTFADFFDFPWHLLAAVAYTESHLNPRKRSSAGAVGLMQIKPVIARQFGIRNLYDPYDNLFAGSAYLAWLRDIYFDEPGYTPEERLNFVLAAYNAGPTRVRKLQKEAAARGLDPYKWFYNVEIVARQRIGHETVNYVARVRKTETALRLMEALEEHQRRVKLNLLARQDDTPAHQTPASADAARAAD</sequence>
<dbReference type="PROSITE" id="PS00922">
    <property type="entry name" value="TRANSGLYCOSYLASE"/>
    <property type="match status" value="1"/>
</dbReference>
<dbReference type="SUPFAM" id="SSF53850">
    <property type="entry name" value="Periplasmic binding protein-like II"/>
    <property type="match status" value="1"/>
</dbReference>
<evidence type="ECO:0000313" key="10">
    <source>
        <dbReference type="Proteomes" id="UP000198461"/>
    </source>
</evidence>
<dbReference type="Pfam" id="PF01464">
    <property type="entry name" value="SLT"/>
    <property type="match status" value="1"/>
</dbReference>
<keyword evidence="4 7" id="KW-0732">Signal</keyword>
<gene>
    <name evidence="9" type="ORF">SAMN05443662_1095</name>
</gene>
<dbReference type="Gene3D" id="1.10.530.10">
    <property type="match status" value="1"/>
</dbReference>
<dbReference type="InterPro" id="IPR000189">
    <property type="entry name" value="Transglyc_AS"/>
</dbReference>
<evidence type="ECO:0000259" key="8">
    <source>
        <dbReference type="SMART" id="SM00062"/>
    </source>
</evidence>
<dbReference type="GO" id="GO:0009279">
    <property type="term" value="C:cell outer membrane"/>
    <property type="evidence" value="ECO:0007669"/>
    <property type="project" value="UniProtKB-SubCell"/>
</dbReference>
<organism evidence="9 10">
    <name type="scientific">Sulfurivirga caldicuralii</name>
    <dbReference type="NCBI Taxonomy" id="364032"/>
    <lineage>
        <taxon>Bacteria</taxon>
        <taxon>Pseudomonadati</taxon>
        <taxon>Pseudomonadota</taxon>
        <taxon>Gammaproteobacteria</taxon>
        <taxon>Thiotrichales</taxon>
        <taxon>Piscirickettsiaceae</taxon>
        <taxon>Sulfurivirga</taxon>
    </lineage>
</organism>
<dbReference type="Pfam" id="PF00497">
    <property type="entry name" value="SBP_bac_3"/>
    <property type="match status" value="1"/>
</dbReference>
<feature type="region of interest" description="Disordered" evidence="6">
    <location>
        <begin position="481"/>
        <end position="502"/>
    </location>
</feature>
<evidence type="ECO:0000256" key="2">
    <source>
        <dbReference type="ARBA" id="ARBA00007734"/>
    </source>
</evidence>
<comment type="similarity">
    <text evidence="2">Belongs to the transglycosylase Slt family.</text>
</comment>
<feature type="signal peptide" evidence="7">
    <location>
        <begin position="1"/>
        <end position="23"/>
    </location>
</feature>
<evidence type="ECO:0000256" key="7">
    <source>
        <dbReference type="SAM" id="SignalP"/>
    </source>
</evidence>
<evidence type="ECO:0000256" key="6">
    <source>
        <dbReference type="SAM" id="MobiDB-lite"/>
    </source>
</evidence>
<keyword evidence="10" id="KW-1185">Reference proteome</keyword>
<protein>
    <submittedName>
        <fullName evidence="9">Membrane-bound lytic murein transglycosylase MltF</fullName>
    </submittedName>
</protein>
<proteinExistence type="inferred from homology"/>
<dbReference type="InterPro" id="IPR001638">
    <property type="entry name" value="Solute-binding_3/MltF_N"/>
</dbReference>
<evidence type="ECO:0000256" key="4">
    <source>
        <dbReference type="ARBA" id="ARBA00022729"/>
    </source>
</evidence>
<keyword evidence="5" id="KW-0998">Cell outer membrane</keyword>
<dbReference type="Gene3D" id="3.40.190.10">
    <property type="entry name" value="Periplasmic binding protein-like II"/>
    <property type="match status" value="2"/>
</dbReference>
<dbReference type="CDD" id="cd01009">
    <property type="entry name" value="PBP2_YfhD_N"/>
    <property type="match status" value="1"/>
</dbReference>
<dbReference type="SUPFAM" id="SSF53955">
    <property type="entry name" value="Lysozyme-like"/>
    <property type="match status" value="1"/>
</dbReference>
<accession>A0A1N6FIR4</accession>
<evidence type="ECO:0000256" key="3">
    <source>
        <dbReference type="ARBA" id="ARBA00010333"/>
    </source>
</evidence>
<reference evidence="9 10" key="1">
    <citation type="submission" date="2016-11" db="EMBL/GenBank/DDBJ databases">
        <authorList>
            <person name="Jaros S."/>
            <person name="Januszkiewicz K."/>
            <person name="Wedrychowicz H."/>
        </authorList>
    </citation>
    <scope>NUCLEOTIDE SEQUENCE [LARGE SCALE GENOMIC DNA]</scope>
    <source>
        <strain evidence="9 10">DSM 17737</strain>
    </source>
</reference>
<dbReference type="GO" id="GO:0009253">
    <property type="term" value="P:peptidoglycan catabolic process"/>
    <property type="evidence" value="ECO:0007669"/>
    <property type="project" value="TreeGrafter"/>
</dbReference>
<feature type="compositionally biased region" description="Low complexity" evidence="6">
    <location>
        <begin position="493"/>
        <end position="502"/>
    </location>
</feature>
<dbReference type="RefSeq" id="WP_084188266.1">
    <property type="nucleotide sequence ID" value="NZ_FSRE01000002.1"/>
</dbReference>
<comment type="similarity">
    <text evidence="3">Belongs to the bacterial solute-binding protein 3 family.</text>
</comment>
<dbReference type="Proteomes" id="UP000198461">
    <property type="component" value="Unassembled WGS sequence"/>
</dbReference>
<name>A0A1N6FIR4_9GAMM</name>
<dbReference type="EMBL" id="FSRE01000002">
    <property type="protein sequence ID" value="SIN95142.1"/>
    <property type="molecule type" value="Genomic_DNA"/>
</dbReference>
<dbReference type="OrthoDB" id="9815002at2"/>